<dbReference type="InterPro" id="IPR046960">
    <property type="entry name" value="PPR_At4g14850-like_plant"/>
</dbReference>
<keyword evidence="3" id="KW-1185">Reference proteome</keyword>
<dbReference type="EMBL" id="JACEGQ020000018">
    <property type="protein sequence ID" value="KAH8481499.1"/>
    <property type="molecule type" value="Genomic_DNA"/>
</dbReference>
<protein>
    <recommendedName>
        <fullName evidence="4">Pentatricopeptide repeat-containing protein</fullName>
    </recommendedName>
</protein>
<evidence type="ECO:0000313" key="2">
    <source>
        <dbReference type="EMBL" id="KAH8481499.1"/>
    </source>
</evidence>
<dbReference type="Gene3D" id="1.25.40.10">
    <property type="entry name" value="Tetratricopeptide repeat domain"/>
    <property type="match status" value="1"/>
</dbReference>
<accession>A0A8T2WJJ3</accession>
<dbReference type="InterPro" id="IPR046848">
    <property type="entry name" value="E_motif"/>
</dbReference>
<dbReference type="Pfam" id="PF20431">
    <property type="entry name" value="E_motif"/>
    <property type="match status" value="1"/>
</dbReference>
<evidence type="ECO:0000256" key="1">
    <source>
        <dbReference type="ARBA" id="ARBA00022737"/>
    </source>
</evidence>
<evidence type="ECO:0008006" key="4">
    <source>
        <dbReference type="Google" id="ProtNLM"/>
    </source>
</evidence>
<proteinExistence type="predicted"/>
<comment type="caution">
    <text evidence="2">The sequence shown here is derived from an EMBL/GenBank/DDBJ whole genome shotgun (WGS) entry which is preliminary data.</text>
</comment>
<organism evidence="2 3">
    <name type="scientific">Populus deltoides</name>
    <name type="common">Eastern poplar</name>
    <name type="synonym">Eastern cottonwood</name>
    <dbReference type="NCBI Taxonomy" id="3696"/>
    <lineage>
        <taxon>Eukaryota</taxon>
        <taxon>Viridiplantae</taxon>
        <taxon>Streptophyta</taxon>
        <taxon>Embryophyta</taxon>
        <taxon>Tracheophyta</taxon>
        <taxon>Spermatophyta</taxon>
        <taxon>Magnoliopsida</taxon>
        <taxon>eudicotyledons</taxon>
        <taxon>Gunneridae</taxon>
        <taxon>Pentapetalae</taxon>
        <taxon>rosids</taxon>
        <taxon>fabids</taxon>
        <taxon>Malpighiales</taxon>
        <taxon>Salicaceae</taxon>
        <taxon>Saliceae</taxon>
        <taxon>Populus</taxon>
    </lineage>
</organism>
<sequence>KDDLKDCQAIKLKLDSSTFTGNLIITIYSKWKKQRSVRNNDFTFASALAACSRLVSIRDGKQAHGIFNKMEHRNLVSWNTMILFGNHRFRRKAMELLVKMKTTGVKPDFVTFVGLLTACNHAELVDEGRVYFQFYGRNLWDFSSNRGSFLSSCRLHGDIDAGKCLARQLLKLQPVIPSPCVLLSNLYASDEMWDGVAEAWKLLKGSGLKMEPGLILIEVKGIEKCMIWDLLIDLNRVIVGSSLNVAYAVDKVNALKLKLWRKLNRLQLRLLAS</sequence>
<dbReference type="PANTHER" id="PTHR47926">
    <property type="entry name" value="PENTATRICOPEPTIDE REPEAT-CONTAINING PROTEIN"/>
    <property type="match status" value="1"/>
</dbReference>
<name>A0A8T2WJJ3_POPDE</name>
<dbReference type="InterPro" id="IPR011990">
    <property type="entry name" value="TPR-like_helical_dom_sf"/>
</dbReference>
<dbReference type="GO" id="GO:0009451">
    <property type="term" value="P:RNA modification"/>
    <property type="evidence" value="ECO:0007669"/>
    <property type="project" value="InterPro"/>
</dbReference>
<evidence type="ECO:0000313" key="3">
    <source>
        <dbReference type="Proteomes" id="UP000807159"/>
    </source>
</evidence>
<dbReference type="AlphaFoldDB" id="A0A8T2WJJ3"/>
<dbReference type="Proteomes" id="UP000807159">
    <property type="component" value="Chromosome 18"/>
</dbReference>
<feature type="non-terminal residue" evidence="2">
    <location>
        <position position="1"/>
    </location>
</feature>
<dbReference type="GO" id="GO:0003723">
    <property type="term" value="F:RNA binding"/>
    <property type="evidence" value="ECO:0007669"/>
    <property type="project" value="InterPro"/>
</dbReference>
<dbReference type="InterPro" id="IPR002885">
    <property type="entry name" value="PPR_rpt"/>
</dbReference>
<keyword evidence="1" id="KW-0677">Repeat</keyword>
<gene>
    <name evidence="2" type="ORF">H0E87_029102</name>
</gene>
<reference evidence="2" key="1">
    <citation type="journal article" date="2021" name="J. Hered.">
        <title>Genome Assembly of Salicaceae Populus deltoides (Eastern Cottonwood) I-69 Based on Nanopore Sequencing and Hi-C Technologies.</title>
        <authorList>
            <person name="Bai S."/>
            <person name="Wu H."/>
            <person name="Zhang J."/>
            <person name="Pan Z."/>
            <person name="Zhao W."/>
            <person name="Li Z."/>
            <person name="Tong C."/>
        </authorList>
    </citation>
    <scope>NUCLEOTIDE SEQUENCE</scope>
    <source>
        <tissue evidence="2">Leaf</tissue>
    </source>
</reference>
<dbReference type="Pfam" id="PF13041">
    <property type="entry name" value="PPR_2"/>
    <property type="match status" value="1"/>
</dbReference>